<proteinExistence type="predicted"/>
<accession>A0A9D2CNM0</accession>
<sequence length="46" mass="5482">MTTLEELKQMRPVDSHDLQRLVNEMHAEARVFQLQELRKDLGMTSR</sequence>
<protein>
    <submittedName>
        <fullName evidence="1">Uncharacterized protein</fullName>
    </submittedName>
</protein>
<reference evidence="1" key="2">
    <citation type="submission" date="2021-04" db="EMBL/GenBank/DDBJ databases">
        <authorList>
            <person name="Gilroy R."/>
        </authorList>
    </citation>
    <scope>NUCLEOTIDE SEQUENCE</scope>
    <source>
        <strain evidence="1">ChiHjej12B11-9195</strain>
    </source>
</reference>
<organism evidence="1 2">
    <name type="scientific">Candidatus Rothia avicola</name>
    <dbReference type="NCBI Taxonomy" id="2840478"/>
    <lineage>
        <taxon>Bacteria</taxon>
        <taxon>Bacillati</taxon>
        <taxon>Actinomycetota</taxon>
        <taxon>Actinomycetes</taxon>
        <taxon>Micrococcales</taxon>
        <taxon>Micrococcaceae</taxon>
        <taxon>Rothia</taxon>
    </lineage>
</organism>
<comment type="caution">
    <text evidence="1">The sequence shown here is derived from an EMBL/GenBank/DDBJ whole genome shotgun (WGS) entry which is preliminary data.</text>
</comment>
<evidence type="ECO:0000313" key="1">
    <source>
        <dbReference type="EMBL" id="HIY94139.1"/>
    </source>
</evidence>
<dbReference type="Proteomes" id="UP000824134">
    <property type="component" value="Unassembled WGS sequence"/>
</dbReference>
<dbReference type="EMBL" id="DXCN01000005">
    <property type="protein sequence ID" value="HIY94139.1"/>
    <property type="molecule type" value="Genomic_DNA"/>
</dbReference>
<reference evidence="1" key="1">
    <citation type="journal article" date="2021" name="PeerJ">
        <title>Extensive microbial diversity within the chicken gut microbiome revealed by metagenomics and culture.</title>
        <authorList>
            <person name="Gilroy R."/>
            <person name="Ravi A."/>
            <person name="Getino M."/>
            <person name="Pursley I."/>
            <person name="Horton D.L."/>
            <person name="Alikhan N.F."/>
            <person name="Baker D."/>
            <person name="Gharbi K."/>
            <person name="Hall N."/>
            <person name="Watson M."/>
            <person name="Adriaenssens E.M."/>
            <person name="Foster-Nyarko E."/>
            <person name="Jarju S."/>
            <person name="Secka A."/>
            <person name="Antonio M."/>
            <person name="Oren A."/>
            <person name="Chaudhuri R.R."/>
            <person name="La Ragione R."/>
            <person name="Hildebrand F."/>
            <person name="Pallen M.J."/>
        </authorList>
    </citation>
    <scope>NUCLEOTIDE SEQUENCE</scope>
    <source>
        <strain evidence="1">ChiHjej12B11-9195</strain>
    </source>
</reference>
<evidence type="ECO:0000313" key="2">
    <source>
        <dbReference type="Proteomes" id="UP000824134"/>
    </source>
</evidence>
<dbReference type="AlphaFoldDB" id="A0A9D2CNM0"/>
<gene>
    <name evidence="1" type="ORF">H9821_00530</name>
</gene>
<name>A0A9D2CNM0_9MICC</name>